<dbReference type="AlphaFoldDB" id="A0A1G9T4N9"/>
<evidence type="ECO:0000313" key="2">
    <source>
        <dbReference type="Proteomes" id="UP000182347"/>
    </source>
</evidence>
<dbReference type="Proteomes" id="UP000182347">
    <property type="component" value="Unassembled WGS sequence"/>
</dbReference>
<proteinExistence type="predicted"/>
<protein>
    <submittedName>
        <fullName evidence="1">Uncharacterized protein</fullName>
    </submittedName>
</protein>
<name>A0A1G9T4N9_9BACI</name>
<keyword evidence="2" id="KW-1185">Reference proteome</keyword>
<dbReference type="EMBL" id="FNHF01000003">
    <property type="protein sequence ID" value="SDM42679.1"/>
    <property type="molecule type" value="Genomic_DNA"/>
</dbReference>
<dbReference type="RefSeq" id="WP_074599360.1">
    <property type="nucleotide sequence ID" value="NZ_FNHF01000003.1"/>
</dbReference>
<accession>A0A1G9T4N9</accession>
<gene>
    <name evidence="1" type="ORF">SAMN05216244_2435</name>
</gene>
<organism evidence="1 2">
    <name type="scientific">Sediminibacillus halophilus</name>
    <dbReference type="NCBI Taxonomy" id="482461"/>
    <lineage>
        <taxon>Bacteria</taxon>
        <taxon>Bacillati</taxon>
        <taxon>Bacillota</taxon>
        <taxon>Bacilli</taxon>
        <taxon>Bacillales</taxon>
        <taxon>Bacillaceae</taxon>
        <taxon>Sediminibacillus</taxon>
    </lineage>
</organism>
<dbReference type="OrthoDB" id="2908649at2"/>
<sequence length="144" mass="17333">MSLEKLLKRYYSGNFTWLQIEDAKKEEYKNSLKKEEEFVSLYEFGNELKMDFWHEDDEVNPLEGIIAFKNVMFFAEINRYGTKRFTEMEEQEKRTTIELIITNLDKLEMKPVGYEVKEEGIVLAWYRSPIMDPYTLFNRAITLE</sequence>
<reference evidence="2" key="1">
    <citation type="submission" date="2016-10" db="EMBL/GenBank/DDBJ databases">
        <authorList>
            <person name="Varghese N."/>
            <person name="Submissions S."/>
        </authorList>
    </citation>
    <scope>NUCLEOTIDE SEQUENCE [LARGE SCALE GENOMIC DNA]</scope>
    <source>
        <strain evidence="2">CGMCC 1.6199</strain>
    </source>
</reference>
<evidence type="ECO:0000313" key="1">
    <source>
        <dbReference type="EMBL" id="SDM42679.1"/>
    </source>
</evidence>